<dbReference type="AlphaFoldDB" id="A0A914PVB5"/>
<accession>A0A914PVB5</accession>
<sequence>MMYYALNPNKQESKYGFVTESKYKRSNPITRQSIPLSSELGVLLLNTNKLENYNSEMLHPLRYVVRGETTLKEYAVIKDENTINFILDTVDDAFLFTTTADNLNHHPFAKRLSDRLQIPIYNYDPRSQIVNSINRCNSHLSLGMPSPGAANNCDGQALPIPTVSQNADNINNDNNAGADTNDNNVVETTTRNGNDDDDDIQVIENQPNSNNGEAENNQNAASTSETRPLQITGKRKQQDDSSCPLPKTQKVPWFNRRDAWEKHRTNVIQHKLLTEAQATQADVYGNWLEVLHPELSHKIALRCRICYKYRVLRNLCVKEEKGDNKVKGMNKHKGHDPGQRCNDLTALANEEGMRHEQNFKVLDKIKNHADTPTHLEATKYFNKQYEDVLEGELMETKSNKDPTCSVLRAVYQEVQMNVAFNRHPDVIELLEINGANVGTLHFSKDSAREMAMVMSSVLHSQLKDASEFKSSNSAFDKLLSLLKIAQSVFA</sequence>
<keyword evidence="2" id="KW-1185">Reference proteome</keyword>
<dbReference type="Proteomes" id="UP000887578">
    <property type="component" value="Unplaced"/>
</dbReference>
<evidence type="ECO:0000313" key="3">
    <source>
        <dbReference type="WBParaSite" id="PDA_v2.g22230.t1"/>
    </source>
</evidence>
<evidence type="ECO:0000313" key="2">
    <source>
        <dbReference type="Proteomes" id="UP000887578"/>
    </source>
</evidence>
<organism evidence="2 3">
    <name type="scientific">Panagrolaimus davidi</name>
    <dbReference type="NCBI Taxonomy" id="227884"/>
    <lineage>
        <taxon>Eukaryota</taxon>
        <taxon>Metazoa</taxon>
        <taxon>Ecdysozoa</taxon>
        <taxon>Nematoda</taxon>
        <taxon>Chromadorea</taxon>
        <taxon>Rhabditida</taxon>
        <taxon>Tylenchina</taxon>
        <taxon>Panagrolaimomorpha</taxon>
        <taxon>Panagrolaimoidea</taxon>
        <taxon>Panagrolaimidae</taxon>
        <taxon>Panagrolaimus</taxon>
    </lineage>
</organism>
<dbReference type="WBParaSite" id="PDA_v2.g22230.t1">
    <property type="protein sequence ID" value="PDA_v2.g22230.t1"/>
    <property type="gene ID" value="PDA_v2.g22230"/>
</dbReference>
<feature type="compositionally biased region" description="Low complexity" evidence="1">
    <location>
        <begin position="205"/>
        <end position="222"/>
    </location>
</feature>
<evidence type="ECO:0000256" key="1">
    <source>
        <dbReference type="SAM" id="MobiDB-lite"/>
    </source>
</evidence>
<name>A0A914PVB5_9BILA</name>
<reference evidence="3" key="1">
    <citation type="submission" date="2022-11" db="UniProtKB">
        <authorList>
            <consortium name="WormBaseParasite"/>
        </authorList>
    </citation>
    <scope>IDENTIFICATION</scope>
</reference>
<feature type="compositionally biased region" description="Low complexity" evidence="1">
    <location>
        <begin position="166"/>
        <end position="192"/>
    </location>
</feature>
<proteinExistence type="predicted"/>
<feature type="region of interest" description="Disordered" evidence="1">
    <location>
        <begin position="153"/>
        <end position="249"/>
    </location>
</feature>
<protein>
    <submittedName>
        <fullName evidence="3">Uncharacterized protein</fullName>
    </submittedName>
</protein>